<feature type="transmembrane region" description="Helical" evidence="1">
    <location>
        <begin position="130"/>
        <end position="149"/>
    </location>
</feature>
<feature type="transmembrane region" description="Helical" evidence="1">
    <location>
        <begin position="206"/>
        <end position="233"/>
    </location>
</feature>
<dbReference type="EMBL" id="JBBMFS010000001">
    <property type="protein sequence ID" value="MEQ2553836.1"/>
    <property type="molecule type" value="Genomic_DNA"/>
</dbReference>
<feature type="transmembrane region" description="Helical" evidence="1">
    <location>
        <begin position="349"/>
        <end position="371"/>
    </location>
</feature>
<comment type="caution">
    <text evidence="2">The sequence shown here is derived from an EMBL/GenBank/DDBJ whole genome shotgun (WGS) entry which is preliminary data.</text>
</comment>
<reference evidence="2" key="1">
    <citation type="submission" date="2024-03" db="EMBL/GenBank/DDBJ databases">
        <title>Human intestinal bacterial collection.</title>
        <authorList>
            <person name="Pauvert C."/>
            <person name="Hitch T.C.A."/>
            <person name="Clavel T."/>
        </authorList>
    </citation>
    <scope>NUCLEOTIDE SEQUENCE [LARGE SCALE GENOMIC DNA]</scope>
    <source>
        <strain evidence="2">CLA-AA-H89B</strain>
    </source>
</reference>
<keyword evidence="1" id="KW-0472">Membrane</keyword>
<dbReference type="Proteomes" id="UP001546774">
    <property type="component" value="Unassembled WGS sequence"/>
</dbReference>
<keyword evidence="1" id="KW-0812">Transmembrane</keyword>
<feature type="transmembrane region" description="Helical" evidence="1">
    <location>
        <begin position="407"/>
        <end position="426"/>
    </location>
</feature>
<sequence>MSKKIKSAKADTKKRFHFSLLDDENGSIPSGNITFVMAFLIPVIILAALYYVRDIFPFGSNCYLRSDMYHQYAPFFSEFWHKIRSGESLTYSWDIGMGTNFTSLFAYYLASPANWLIALFPQRSMIEIMNAMIIVKLAAASVSFAYYIAKHFHTKSCSIALFGTFYALSGFVAAYSWNIMWLDCVILVPLIMLGLERLVNENKCLLYCISLGLCIFTNYYIAIMVCMAVVLYFIVLMVSYNGTRHPRIYLKKFIHWCVYSLLAGGLSACLLLPELYTFSLSASSDVSFPKTLSVYFSMLEMLTRQLINIPVHLGLDHYPNIYCGVFIFLLIPLYAMNKKIQPRERIGKFCILLVFLLAFNINIFNFIWHGFHYPNSLPCRQSFIYVFFVLTMAFEAFYYLKETTDKQLAAAVWIAVGLLFVIEQMFTTDSTYDAKSVYISGAFILAYALLIQLHRRTSFKIPVILFAAFAVSIIECTMNMESTGLGTTNRTAYLLDYDAVKTVTDTIAASDSTFYRMDKITGARSKNDGAWHNYHSLATFSSTSNAGISDLFGYLGFEHSTNAYGYEGATMVTNSLFSVKYVISNQHLAESRLLQYVTGSDGEFIYKNNYTLPLGYLVPTNFEDEWTSSSMYNGIESQNSLIKAATGIANVFTLTYEYTSETDVNIEPIKNGHMYLAVSGTNVDSVGVKVNGSVNNYSGLKNGNHLIDIGYVTTADSIEVYGDTPMGLSVYTLEEERFINAYNILNNGGLNITSHSDTKIKGTVTAQSDSTMLFSIPYDGGWSVYIDGKKVNTYAVKDALLAVSVSAGEHTIVLKYMPVNLIKGCIITLLCIIILVAVHLFGKYRVNGKIDTTKLPPLLQEYLSETDTLFMHRKTKVIMTQSDINQIKQDTAPPVDIDTLDDFENMDITDDTK</sequence>
<feature type="transmembrane region" description="Helical" evidence="1">
    <location>
        <begin position="432"/>
        <end position="451"/>
    </location>
</feature>
<keyword evidence="3" id="KW-1185">Reference proteome</keyword>
<organism evidence="2 3">
    <name type="scientific">Lachnospira intestinalis</name>
    <dbReference type="NCBI Taxonomy" id="3133158"/>
    <lineage>
        <taxon>Bacteria</taxon>
        <taxon>Bacillati</taxon>
        <taxon>Bacillota</taxon>
        <taxon>Clostridia</taxon>
        <taxon>Lachnospirales</taxon>
        <taxon>Lachnospiraceae</taxon>
        <taxon>Lachnospira</taxon>
    </lineage>
</organism>
<protein>
    <submittedName>
        <fullName evidence="2">YfhO family protein</fullName>
    </submittedName>
</protein>
<feature type="transmembrane region" description="Helical" evidence="1">
    <location>
        <begin position="253"/>
        <end position="272"/>
    </location>
</feature>
<feature type="transmembrane region" description="Helical" evidence="1">
    <location>
        <begin position="156"/>
        <end position="173"/>
    </location>
</feature>
<feature type="transmembrane region" description="Helical" evidence="1">
    <location>
        <begin position="319"/>
        <end position="337"/>
    </location>
</feature>
<gene>
    <name evidence="2" type="ORF">WMO37_02260</name>
</gene>
<dbReference type="PANTHER" id="PTHR38454:SF1">
    <property type="entry name" value="INTEGRAL MEMBRANE PROTEIN"/>
    <property type="match status" value="1"/>
</dbReference>
<proteinExistence type="predicted"/>
<accession>A0ABV1H2C6</accession>
<feature type="transmembrane region" description="Helical" evidence="1">
    <location>
        <begin position="33"/>
        <end position="52"/>
    </location>
</feature>
<feature type="transmembrane region" description="Helical" evidence="1">
    <location>
        <begin position="91"/>
        <end position="110"/>
    </location>
</feature>
<feature type="transmembrane region" description="Helical" evidence="1">
    <location>
        <begin position="821"/>
        <end position="841"/>
    </location>
</feature>
<dbReference type="Pfam" id="PF09586">
    <property type="entry name" value="YfhO"/>
    <property type="match status" value="1"/>
</dbReference>
<keyword evidence="1" id="KW-1133">Transmembrane helix</keyword>
<dbReference type="InterPro" id="IPR018580">
    <property type="entry name" value="Uncharacterised_YfhO"/>
</dbReference>
<dbReference type="PANTHER" id="PTHR38454">
    <property type="entry name" value="INTEGRAL MEMBRANE PROTEIN-RELATED"/>
    <property type="match status" value="1"/>
</dbReference>
<name>A0ABV1H2C6_9FIRM</name>
<evidence type="ECO:0000313" key="2">
    <source>
        <dbReference type="EMBL" id="MEQ2553836.1"/>
    </source>
</evidence>
<evidence type="ECO:0000313" key="3">
    <source>
        <dbReference type="Proteomes" id="UP001546774"/>
    </source>
</evidence>
<evidence type="ECO:0000256" key="1">
    <source>
        <dbReference type="SAM" id="Phobius"/>
    </source>
</evidence>
<feature type="transmembrane region" description="Helical" evidence="1">
    <location>
        <begin position="383"/>
        <end position="400"/>
    </location>
</feature>